<dbReference type="GO" id="GO:0070475">
    <property type="term" value="P:rRNA base methylation"/>
    <property type="evidence" value="ECO:0007669"/>
    <property type="project" value="TreeGrafter"/>
</dbReference>
<dbReference type="AlphaFoldDB" id="A0A1L7CH85"/>
<dbReference type="NCBIfam" id="TIGR00046">
    <property type="entry name" value="RsmE family RNA methyltransferase"/>
    <property type="match status" value="1"/>
</dbReference>
<evidence type="ECO:0000313" key="16">
    <source>
        <dbReference type="Proteomes" id="UP000185478"/>
    </source>
</evidence>
<evidence type="ECO:0000256" key="7">
    <source>
        <dbReference type="ARBA" id="ARBA00022603"/>
    </source>
</evidence>
<dbReference type="Gene3D" id="3.40.1280.10">
    <property type="match status" value="1"/>
</dbReference>
<dbReference type="SUPFAM" id="SSF88697">
    <property type="entry name" value="PUA domain-like"/>
    <property type="match status" value="1"/>
</dbReference>
<evidence type="ECO:0000256" key="4">
    <source>
        <dbReference type="ARBA" id="ARBA00013673"/>
    </source>
</evidence>
<protein>
    <recommendedName>
        <fullName evidence="4 12">Ribosomal RNA small subunit methyltransferase E</fullName>
        <ecNumber evidence="3 12">2.1.1.193</ecNumber>
    </recommendedName>
</protein>
<organism evidence="15 16">
    <name type="scientific">Corynebacterium aquilae DSM 44791</name>
    <dbReference type="NCBI Taxonomy" id="1431546"/>
    <lineage>
        <taxon>Bacteria</taxon>
        <taxon>Bacillati</taxon>
        <taxon>Actinomycetota</taxon>
        <taxon>Actinomycetes</taxon>
        <taxon>Mycobacteriales</taxon>
        <taxon>Corynebacteriaceae</taxon>
        <taxon>Corynebacterium</taxon>
    </lineage>
</organism>
<evidence type="ECO:0000256" key="6">
    <source>
        <dbReference type="ARBA" id="ARBA00022552"/>
    </source>
</evidence>
<dbReference type="Pfam" id="PF20260">
    <property type="entry name" value="PUA_4"/>
    <property type="match status" value="1"/>
</dbReference>
<evidence type="ECO:0000256" key="10">
    <source>
        <dbReference type="ARBA" id="ARBA00025699"/>
    </source>
</evidence>
<evidence type="ECO:0000256" key="9">
    <source>
        <dbReference type="ARBA" id="ARBA00022691"/>
    </source>
</evidence>
<keyword evidence="7 12" id="KW-0489">Methyltransferase</keyword>
<dbReference type="PANTHER" id="PTHR30027">
    <property type="entry name" value="RIBOSOMAL RNA SMALL SUBUNIT METHYLTRANSFERASE E"/>
    <property type="match status" value="1"/>
</dbReference>
<dbReference type="InterPro" id="IPR029026">
    <property type="entry name" value="tRNA_m1G_MTases_N"/>
</dbReference>
<dbReference type="CDD" id="cd18084">
    <property type="entry name" value="RsmE-like"/>
    <property type="match status" value="1"/>
</dbReference>
<sequence length="248" mass="25979">MSLPAFILDNARPDYKPGETITLSGAEGRHAVTVKRLTVGERLQLITDCAVVYEATITATAGKDTLQATIDSAQPVTRPTPEVVLIQALPKSERSELTIDLATQGGVDAIVPWAAERCIAKWVGNKATKGRAKWQAAAHAAAKQSRRTTIPPIAELATSIDEALVAAGQLDALLVLDEDAAKPFRDIDLSHAQRVGLVIGPEGGLTEAEVAQFSAHGGQAVLLGPEVLRTATAGLVALAAIGATTTRW</sequence>
<comment type="catalytic activity">
    <reaction evidence="11 12">
        <text>uridine(1498) in 16S rRNA + S-adenosyl-L-methionine = N(3)-methyluridine(1498) in 16S rRNA + S-adenosyl-L-homocysteine + H(+)</text>
        <dbReference type="Rhea" id="RHEA:42920"/>
        <dbReference type="Rhea" id="RHEA-COMP:10283"/>
        <dbReference type="Rhea" id="RHEA-COMP:10284"/>
        <dbReference type="ChEBI" id="CHEBI:15378"/>
        <dbReference type="ChEBI" id="CHEBI:57856"/>
        <dbReference type="ChEBI" id="CHEBI:59789"/>
        <dbReference type="ChEBI" id="CHEBI:65315"/>
        <dbReference type="ChEBI" id="CHEBI:74502"/>
        <dbReference type="EC" id="2.1.1.193"/>
    </reaction>
</comment>
<keyword evidence="9 12" id="KW-0949">S-adenosyl-L-methionine</keyword>
<proteinExistence type="inferred from homology"/>
<dbReference type="InterPro" id="IPR006700">
    <property type="entry name" value="RsmE"/>
</dbReference>
<keyword evidence="6 12" id="KW-0698">rRNA processing</keyword>
<evidence type="ECO:0000256" key="2">
    <source>
        <dbReference type="ARBA" id="ARBA00005528"/>
    </source>
</evidence>
<evidence type="ECO:0000256" key="11">
    <source>
        <dbReference type="ARBA" id="ARBA00047944"/>
    </source>
</evidence>
<feature type="domain" description="Ribosomal RNA small subunit methyltransferase E PUA-like" evidence="14">
    <location>
        <begin position="23"/>
        <end position="70"/>
    </location>
</feature>
<evidence type="ECO:0000256" key="8">
    <source>
        <dbReference type="ARBA" id="ARBA00022679"/>
    </source>
</evidence>
<comment type="similarity">
    <text evidence="2 12">Belongs to the RNA methyltransferase RsmE family.</text>
</comment>
<evidence type="ECO:0000256" key="1">
    <source>
        <dbReference type="ARBA" id="ARBA00004496"/>
    </source>
</evidence>
<dbReference type="InterPro" id="IPR029028">
    <property type="entry name" value="Alpha/beta_knot_MTases"/>
</dbReference>
<keyword evidence="16" id="KW-1185">Reference proteome</keyword>
<dbReference type="Proteomes" id="UP000185478">
    <property type="component" value="Chromosome"/>
</dbReference>
<dbReference type="OrthoDB" id="9808126at2"/>
<dbReference type="GO" id="GO:0005737">
    <property type="term" value="C:cytoplasm"/>
    <property type="evidence" value="ECO:0007669"/>
    <property type="project" value="UniProtKB-SubCell"/>
</dbReference>
<keyword evidence="8 12" id="KW-0808">Transferase</keyword>
<evidence type="ECO:0000256" key="5">
    <source>
        <dbReference type="ARBA" id="ARBA00022490"/>
    </source>
</evidence>
<comment type="subcellular location">
    <subcellularLocation>
        <location evidence="1 12">Cytoplasm</location>
    </subcellularLocation>
</comment>
<feature type="domain" description="Ribosomal RNA small subunit methyltransferase E methyltransferase" evidence="13">
    <location>
        <begin position="80"/>
        <end position="241"/>
    </location>
</feature>
<accession>A0A1L7CH85</accession>
<dbReference type="RefSeq" id="WP_075726994.1">
    <property type="nucleotide sequence ID" value="NZ_CP009245.1"/>
</dbReference>
<dbReference type="EC" id="2.1.1.193" evidence="3 12"/>
<dbReference type="EMBL" id="CP009245">
    <property type="protein sequence ID" value="APT85194.1"/>
    <property type="molecule type" value="Genomic_DNA"/>
</dbReference>
<dbReference type="PIRSF" id="PIRSF015601">
    <property type="entry name" value="MTase_slr0722"/>
    <property type="match status" value="1"/>
</dbReference>
<dbReference type="Pfam" id="PF04452">
    <property type="entry name" value="Methyltrans_RNA"/>
    <property type="match status" value="1"/>
</dbReference>
<keyword evidence="5 12" id="KW-0963">Cytoplasm</keyword>
<dbReference type="PANTHER" id="PTHR30027:SF3">
    <property type="entry name" value="16S RRNA (URACIL(1498)-N(3))-METHYLTRANSFERASE"/>
    <property type="match status" value="1"/>
</dbReference>
<dbReference type="KEGG" id="caqu:CAQU_09050"/>
<dbReference type="InterPro" id="IPR046886">
    <property type="entry name" value="RsmE_MTase_dom"/>
</dbReference>
<dbReference type="GO" id="GO:0070042">
    <property type="term" value="F:rRNA (uridine-N3-)-methyltransferase activity"/>
    <property type="evidence" value="ECO:0007669"/>
    <property type="project" value="TreeGrafter"/>
</dbReference>
<reference evidence="15 16" key="1">
    <citation type="submission" date="2014-08" db="EMBL/GenBank/DDBJ databases">
        <title>Complete genome sequence of Corynebacterium aquilae S-613T(T) (=DSM 44791(T)), isolated from the choana of a healthy golden eagle.</title>
        <authorList>
            <person name="Ruckert C."/>
            <person name="Albersmeier A."/>
            <person name="Winkler A."/>
            <person name="Kalinowski J."/>
        </authorList>
    </citation>
    <scope>NUCLEOTIDE SEQUENCE [LARGE SCALE GENOMIC DNA]</scope>
    <source>
        <strain evidence="15 16">S-613</strain>
    </source>
</reference>
<evidence type="ECO:0000259" key="13">
    <source>
        <dbReference type="Pfam" id="PF04452"/>
    </source>
</evidence>
<evidence type="ECO:0000259" key="14">
    <source>
        <dbReference type="Pfam" id="PF20260"/>
    </source>
</evidence>
<dbReference type="InterPro" id="IPR046887">
    <property type="entry name" value="RsmE_PUA-like"/>
</dbReference>
<dbReference type="NCBIfam" id="NF008693">
    <property type="entry name" value="PRK11713.2-3"/>
    <property type="match status" value="1"/>
</dbReference>
<gene>
    <name evidence="15" type="ORF">CAQU_09050</name>
</gene>
<name>A0A1L7CH85_9CORY</name>
<evidence type="ECO:0000313" key="15">
    <source>
        <dbReference type="EMBL" id="APT85194.1"/>
    </source>
</evidence>
<evidence type="ECO:0000256" key="12">
    <source>
        <dbReference type="PIRNR" id="PIRNR015601"/>
    </source>
</evidence>
<comment type="function">
    <text evidence="10 12">Specifically methylates the N3 position of the uracil ring of uridine 1498 (m3U1498) in 16S rRNA. Acts on the fully assembled 30S ribosomal subunit.</text>
</comment>
<dbReference type="Gene3D" id="2.40.240.20">
    <property type="entry name" value="Hypothetical PUA domain-like, domain 1"/>
    <property type="match status" value="1"/>
</dbReference>
<dbReference type="SUPFAM" id="SSF75217">
    <property type="entry name" value="alpha/beta knot"/>
    <property type="match status" value="1"/>
</dbReference>
<dbReference type="InterPro" id="IPR015947">
    <property type="entry name" value="PUA-like_sf"/>
</dbReference>
<evidence type="ECO:0000256" key="3">
    <source>
        <dbReference type="ARBA" id="ARBA00012328"/>
    </source>
</evidence>
<dbReference type="STRING" id="1431546.CAQU_09050"/>